<feature type="disulfide bond" evidence="13">
    <location>
        <begin position="950"/>
        <end position="977"/>
    </location>
</feature>
<dbReference type="PRINTS" id="PR00480">
    <property type="entry name" value="ASTACIN"/>
</dbReference>
<evidence type="ECO:0000256" key="13">
    <source>
        <dbReference type="PROSITE-ProRule" id="PRU00059"/>
    </source>
</evidence>
<dbReference type="EMBL" id="APCN01003167">
    <property type="status" value="NOT_ANNOTATED_CDS"/>
    <property type="molecule type" value="Genomic_DNA"/>
</dbReference>
<feature type="region of interest" description="Disordered" evidence="17">
    <location>
        <begin position="298"/>
        <end position="325"/>
    </location>
</feature>
<evidence type="ECO:0000256" key="5">
    <source>
        <dbReference type="ARBA" id="ARBA00022729"/>
    </source>
</evidence>
<evidence type="ECO:0000256" key="17">
    <source>
        <dbReference type="SAM" id="MobiDB-lite"/>
    </source>
</evidence>
<dbReference type="PROSITE" id="PS01186">
    <property type="entry name" value="EGF_2"/>
    <property type="match status" value="2"/>
</dbReference>
<dbReference type="Gene3D" id="3.40.390.10">
    <property type="entry name" value="Collagenase (Catalytic Domain)"/>
    <property type="match status" value="1"/>
</dbReference>
<feature type="region of interest" description="Disordered" evidence="17">
    <location>
        <begin position="430"/>
        <end position="553"/>
    </location>
</feature>
<dbReference type="VEuPathDB" id="VectorBase:AARA017893"/>
<keyword evidence="11 13" id="KW-1015">Disulfide bond</keyword>
<keyword evidence="12" id="KW-0325">Glycoprotein</keyword>
<dbReference type="SUPFAM" id="SSF55486">
    <property type="entry name" value="Metalloproteases ('zincins'), catalytic domain"/>
    <property type="match status" value="1"/>
</dbReference>
<protein>
    <recommendedName>
        <fullName evidence="16">Metalloendopeptidase</fullName>
        <ecNumber evidence="16">3.4.24.-</ecNumber>
    </recommendedName>
</protein>
<comment type="caution">
    <text evidence="14">Lacks conserved residue(s) required for the propagation of feature annotation.</text>
</comment>
<feature type="region of interest" description="Disordered" evidence="17">
    <location>
        <begin position="163"/>
        <end position="202"/>
    </location>
</feature>
<organism evidence="18 19">
    <name type="scientific">Anopheles arabiensis</name>
    <name type="common">Mosquito</name>
    <dbReference type="NCBI Taxonomy" id="7173"/>
    <lineage>
        <taxon>Eukaryota</taxon>
        <taxon>Metazoa</taxon>
        <taxon>Ecdysozoa</taxon>
        <taxon>Arthropoda</taxon>
        <taxon>Hexapoda</taxon>
        <taxon>Insecta</taxon>
        <taxon>Pterygota</taxon>
        <taxon>Neoptera</taxon>
        <taxon>Endopterygota</taxon>
        <taxon>Diptera</taxon>
        <taxon>Nematocera</taxon>
        <taxon>Culicoidea</taxon>
        <taxon>Culicidae</taxon>
        <taxon>Anophelinae</taxon>
        <taxon>Anopheles</taxon>
    </lineage>
</organism>
<feature type="compositionally biased region" description="Basic residues" evidence="17">
    <location>
        <begin position="535"/>
        <end position="544"/>
    </location>
</feature>
<feature type="compositionally biased region" description="Basic and acidic residues" evidence="17">
    <location>
        <begin position="231"/>
        <end position="240"/>
    </location>
</feature>
<dbReference type="InterPro" id="IPR006026">
    <property type="entry name" value="Peptidase_Metallo"/>
</dbReference>
<evidence type="ECO:0000256" key="8">
    <source>
        <dbReference type="ARBA" id="ARBA00022833"/>
    </source>
</evidence>
<evidence type="ECO:0000256" key="14">
    <source>
        <dbReference type="PROSITE-ProRule" id="PRU00076"/>
    </source>
</evidence>
<dbReference type="CDD" id="cd00041">
    <property type="entry name" value="CUB"/>
    <property type="match status" value="5"/>
</dbReference>
<dbReference type="GO" id="GO:0030182">
    <property type="term" value="P:neuron differentiation"/>
    <property type="evidence" value="ECO:0007669"/>
    <property type="project" value="UniProtKB-ARBA"/>
</dbReference>
<dbReference type="SMART" id="SM00042">
    <property type="entry name" value="CUB"/>
    <property type="match status" value="5"/>
</dbReference>
<feature type="binding site" evidence="15">
    <location>
        <position position="734"/>
    </location>
    <ligand>
        <name>Zn(2+)</name>
        <dbReference type="ChEBI" id="CHEBI:29105"/>
        <note>catalytic</note>
    </ligand>
</feature>
<dbReference type="PANTHER" id="PTHR24251">
    <property type="entry name" value="OVOCHYMASE-RELATED"/>
    <property type="match status" value="1"/>
</dbReference>
<keyword evidence="1" id="KW-0217">Developmental protein</keyword>
<dbReference type="CDD" id="cd04281">
    <property type="entry name" value="ZnMc_BMP1_TLD"/>
    <property type="match status" value="1"/>
</dbReference>
<dbReference type="VEuPathDB" id="VectorBase:AARA21_004654"/>
<feature type="region of interest" description="Disordered" evidence="17">
    <location>
        <begin position="571"/>
        <end position="602"/>
    </location>
</feature>
<evidence type="ECO:0000256" key="2">
    <source>
        <dbReference type="ARBA" id="ARBA00022536"/>
    </source>
</evidence>
<evidence type="ECO:0000256" key="15">
    <source>
        <dbReference type="PROSITE-ProRule" id="PRU01211"/>
    </source>
</evidence>
<evidence type="ECO:0000256" key="4">
    <source>
        <dbReference type="ARBA" id="ARBA00022723"/>
    </source>
</evidence>
<dbReference type="Pfam" id="PF14670">
    <property type="entry name" value="FXa_inhibition"/>
    <property type="match status" value="2"/>
</dbReference>
<evidence type="ECO:0000256" key="12">
    <source>
        <dbReference type="ARBA" id="ARBA00023180"/>
    </source>
</evidence>
<keyword evidence="10" id="KW-0865">Zymogen</keyword>
<feature type="binding site" evidence="15">
    <location>
        <position position="724"/>
    </location>
    <ligand>
        <name>Zn(2+)</name>
        <dbReference type="ChEBI" id="CHEBI:29105"/>
        <note>catalytic</note>
    </ligand>
</feature>
<dbReference type="FunFam" id="2.60.120.290:FF:000004">
    <property type="entry name" value="Metalloendopeptidase"/>
    <property type="match status" value="2"/>
</dbReference>
<dbReference type="FunFam" id="3.40.390.10:FF:000004">
    <property type="entry name" value="Metalloendopeptidase"/>
    <property type="match status" value="1"/>
</dbReference>
<dbReference type="PANTHER" id="PTHR24251:SF43">
    <property type="entry name" value="TOLLOID-LIKE PROTEIN 2"/>
    <property type="match status" value="1"/>
</dbReference>
<proteinExistence type="predicted"/>
<dbReference type="SUPFAM" id="SSF57196">
    <property type="entry name" value="EGF/Laminin"/>
    <property type="match status" value="2"/>
</dbReference>
<dbReference type="Pfam" id="PF00431">
    <property type="entry name" value="CUB"/>
    <property type="match status" value="5"/>
</dbReference>
<dbReference type="InterPro" id="IPR035914">
    <property type="entry name" value="Sperma_CUB_dom_sf"/>
</dbReference>
<keyword evidence="2 14" id="KW-0245">EGF-like domain</keyword>
<feature type="compositionally biased region" description="Basic and acidic residues" evidence="17">
    <location>
        <begin position="371"/>
        <end position="383"/>
    </location>
</feature>
<dbReference type="GO" id="GO:0032927">
    <property type="term" value="P:positive regulation of activin receptor signaling pathway"/>
    <property type="evidence" value="ECO:0007669"/>
    <property type="project" value="UniProtKB-ARBA"/>
</dbReference>
<dbReference type="CDD" id="cd00054">
    <property type="entry name" value="EGF_CA"/>
    <property type="match status" value="1"/>
</dbReference>
<dbReference type="GO" id="GO:0008586">
    <property type="term" value="P:imaginal disc-derived wing vein morphogenesis"/>
    <property type="evidence" value="ECO:0007669"/>
    <property type="project" value="UniProtKB-ARBA"/>
</dbReference>
<dbReference type="GO" id="GO:0005509">
    <property type="term" value="F:calcium ion binding"/>
    <property type="evidence" value="ECO:0007669"/>
    <property type="project" value="InterPro"/>
</dbReference>
<keyword evidence="5" id="KW-0732">Signal</keyword>
<evidence type="ECO:0000256" key="9">
    <source>
        <dbReference type="ARBA" id="ARBA00023049"/>
    </source>
</evidence>
<dbReference type="GO" id="GO:0030513">
    <property type="term" value="P:positive regulation of BMP signaling pathway"/>
    <property type="evidence" value="ECO:0007669"/>
    <property type="project" value="UniProtKB-ARBA"/>
</dbReference>
<evidence type="ECO:0000256" key="7">
    <source>
        <dbReference type="ARBA" id="ARBA00022801"/>
    </source>
</evidence>
<evidence type="ECO:0000313" key="18">
    <source>
        <dbReference type="EnsemblMetazoa" id="AARA017893-PA"/>
    </source>
</evidence>
<dbReference type="GO" id="GO:0048468">
    <property type="term" value="P:cell development"/>
    <property type="evidence" value="ECO:0007669"/>
    <property type="project" value="UniProtKB-ARBA"/>
</dbReference>
<dbReference type="FunFam" id="2.60.120.290:FF:000005">
    <property type="entry name" value="Procollagen C-endopeptidase enhancer 1"/>
    <property type="match status" value="2"/>
</dbReference>
<dbReference type="Proteomes" id="UP000075840">
    <property type="component" value="Unassembled WGS sequence"/>
</dbReference>
<feature type="disulfide bond" evidence="15">
    <location>
        <begin position="694"/>
        <end position="716"/>
    </location>
</feature>
<dbReference type="InterPro" id="IPR001506">
    <property type="entry name" value="Peptidase_M12A"/>
</dbReference>
<feature type="active site" evidence="15">
    <location>
        <position position="725"/>
    </location>
</feature>
<dbReference type="InterPro" id="IPR000859">
    <property type="entry name" value="CUB_dom"/>
</dbReference>
<dbReference type="FunFam" id="2.60.120.290:FF:000052">
    <property type="entry name" value="Metalloendopeptidase"/>
    <property type="match status" value="1"/>
</dbReference>
<dbReference type="SMART" id="SM00179">
    <property type="entry name" value="EGF_CA"/>
    <property type="match status" value="2"/>
</dbReference>
<keyword evidence="8 15" id="KW-0862">Zinc</keyword>
<dbReference type="EnsemblMetazoa" id="AARA017893-RA">
    <property type="protein sequence ID" value="AARA017893-PA"/>
    <property type="gene ID" value="AARA017893"/>
</dbReference>
<feature type="compositionally biased region" description="Polar residues" evidence="17">
    <location>
        <begin position="307"/>
        <end position="325"/>
    </location>
</feature>
<feature type="compositionally biased region" description="Basic and acidic residues" evidence="17">
    <location>
        <begin position="492"/>
        <end position="526"/>
    </location>
</feature>
<dbReference type="SMART" id="SM00181">
    <property type="entry name" value="EGF"/>
    <property type="match status" value="2"/>
</dbReference>
<dbReference type="EC" id="3.4.24.-" evidence="16"/>
<evidence type="ECO:0000256" key="6">
    <source>
        <dbReference type="ARBA" id="ARBA00022737"/>
    </source>
</evidence>
<feature type="region of interest" description="Disordered" evidence="17">
    <location>
        <begin position="339"/>
        <end position="404"/>
    </location>
</feature>
<dbReference type="FunFam" id="2.10.25.10:FF:000240">
    <property type="entry name" value="Vitamin K-dependent protein S"/>
    <property type="match status" value="1"/>
</dbReference>
<evidence type="ECO:0000256" key="11">
    <source>
        <dbReference type="ARBA" id="ARBA00023157"/>
    </source>
</evidence>
<dbReference type="GO" id="GO:0016485">
    <property type="term" value="P:protein processing"/>
    <property type="evidence" value="ECO:0007669"/>
    <property type="project" value="UniProtKB-ARBA"/>
</dbReference>
<dbReference type="InterPro" id="IPR000152">
    <property type="entry name" value="EGF-type_Asp/Asn_hydroxyl_site"/>
</dbReference>
<dbReference type="InterPro" id="IPR024079">
    <property type="entry name" value="MetalloPept_cat_dom_sf"/>
</dbReference>
<dbReference type="InterPro" id="IPR034036">
    <property type="entry name" value="ZnMP_TLD/BMP1"/>
</dbReference>
<reference evidence="18" key="1">
    <citation type="submission" date="2022-08" db="UniProtKB">
        <authorList>
            <consortium name="EnsemblMetazoa"/>
        </authorList>
    </citation>
    <scope>IDENTIFICATION</scope>
    <source>
        <strain evidence="18">Dongola</strain>
    </source>
</reference>
<dbReference type="PROSITE" id="PS51864">
    <property type="entry name" value="ASTACIN"/>
    <property type="match status" value="1"/>
</dbReference>
<evidence type="ECO:0000256" key="1">
    <source>
        <dbReference type="ARBA" id="ARBA00022473"/>
    </source>
</evidence>
<dbReference type="PROSITE" id="PS01187">
    <property type="entry name" value="EGF_CA"/>
    <property type="match status" value="2"/>
</dbReference>
<evidence type="ECO:0000256" key="16">
    <source>
        <dbReference type="RuleBase" id="RU361183"/>
    </source>
</evidence>
<keyword evidence="9 15" id="KW-0482">Metalloprotease</keyword>
<feature type="region of interest" description="Disordered" evidence="17">
    <location>
        <begin position="1"/>
        <end position="40"/>
    </location>
</feature>
<feature type="compositionally biased region" description="Basic and acidic residues" evidence="17">
    <location>
        <begin position="7"/>
        <end position="18"/>
    </location>
</feature>
<evidence type="ECO:0000256" key="10">
    <source>
        <dbReference type="ARBA" id="ARBA00023145"/>
    </source>
</evidence>
<dbReference type="PROSITE" id="PS01180">
    <property type="entry name" value="CUB"/>
    <property type="match status" value="5"/>
</dbReference>
<dbReference type="InterPro" id="IPR018097">
    <property type="entry name" value="EGF_Ca-bd_CS"/>
</dbReference>
<accession>A0A453YJP5</accession>
<keyword evidence="19" id="KW-1185">Reference proteome</keyword>
<dbReference type="Pfam" id="PF01400">
    <property type="entry name" value="Astacin"/>
    <property type="match status" value="1"/>
</dbReference>
<name>A0A453YJP5_ANOAR</name>
<dbReference type="GO" id="GO:0005615">
    <property type="term" value="C:extracellular space"/>
    <property type="evidence" value="ECO:0007669"/>
    <property type="project" value="UniProtKB-ARBA"/>
</dbReference>
<keyword evidence="7 15" id="KW-0378">Hydrolase</keyword>
<feature type="compositionally biased region" description="Polar residues" evidence="17">
    <location>
        <begin position="184"/>
        <end position="198"/>
    </location>
</feature>
<dbReference type="PROSITE" id="PS50026">
    <property type="entry name" value="EGF_3"/>
    <property type="match status" value="2"/>
</dbReference>
<dbReference type="InterPro" id="IPR000742">
    <property type="entry name" value="EGF"/>
</dbReference>
<dbReference type="PROSITE" id="PS00010">
    <property type="entry name" value="ASX_HYDROXYL"/>
    <property type="match status" value="2"/>
</dbReference>
<dbReference type="GO" id="GO:0004222">
    <property type="term" value="F:metalloendopeptidase activity"/>
    <property type="evidence" value="ECO:0007669"/>
    <property type="project" value="UniProtKB-UniRule"/>
</dbReference>
<dbReference type="SUPFAM" id="SSF49854">
    <property type="entry name" value="Spermadhesin, CUB domain"/>
    <property type="match status" value="5"/>
</dbReference>
<dbReference type="GO" id="GO:0008270">
    <property type="term" value="F:zinc ion binding"/>
    <property type="evidence" value="ECO:0007669"/>
    <property type="project" value="UniProtKB-UniRule"/>
</dbReference>
<keyword evidence="6" id="KW-0677">Repeat</keyword>
<feature type="binding site" evidence="15">
    <location>
        <position position="728"/>
    </location>
    <ligand>
        <name>Zn(2+)</name>
        <dbReference type="ChEBI" id="CHEBI:29105"/>
        <note>catalytic</note>
    </ligand>
</feature>
<feature type="compositionally biased region" description="Basic residues" evidence="17">
    <location>
        <begin position="355"/>
        <end position="370"/>
    </location>
</feature>
<keyword evidence="3 15" id="KW-0645">Protease</keyword>
<feature type="compositionally biased region" description="Basic and acidic residues" evidence="17">
    <location>
        <begin position="461"/>
        <end position="483"/>
    </location>
</feature>
<sequence length="1573" mass="176437">MMGLRPSECRSNPREGCHHRQAPPATMGNRKPSRATVGAPRPSGWVPAIVMVIVAINQLTEGLELNETLITRRHQQHRYTIDELLDARFPKSISGDIDMDPCKSSGFMGDIAMPNVNYETEWQRQRMNKSLEQDIVKLKQEVYLEGLQVEEEGMTDMIRKKTKQRASTPLSGMTAATGGAYAHSGTSYESENSITDSSGEPPVKATIIDNRDNIIVPREPETTVAGGVGGDGERTGEKKATTANKKNATGAVRNIDHDRIQSDTKDIVIDSISDNIISNNHVSSRKVATYALPTKPPTAVTAAAGSHSVSTDSHPAQVAAGSNETKPMSSILAVVKLASSSGNGEQDAVGQAGTRTRRRHRRRRRQQQHPRLHDADHTGDDPTSKTTSGKTPLKNDGTVVNKNSYHSRLERLRVELGTVTYSVRDRNLRSSHHNQHHHPDEEPLAERSSQNRTPRKKRRRTGGDSPRRNHQHQDVITNDDRKPPPTANGNDDGNRNEQRANVDIDRASSVDGMKQHSETHGYDKSYHPRAQPQHQQHRHRSEHHHLHEQAHGTHFTHAAPNVGADNGMNLHFRPDHKAPARAGKAQDPPEPQHLPVEDDIDDDEADSSHIYYASEHDEHEHQQHHRTIRAATAKKERIWDFGVIPYEIDGNFSGMHKALFRQAMRHWENYTCIKFVERNPIDHPNYIVFTERACGCCSFVGKRGNGPQAISIGKNCDKFGIVVHELGHVVGFWHEHTRPDRENHVVIEKNNIVVGQEYNFNKLTEDEVNSLGLPYDYDSIMHYARNTFSKGTYLDTIFPIEMPGRKRPEIGQRLRLSEGDIAQANLLYKCAKCGRTFQENSASFTSPTYYSTTPPTEPERCEWRITATHGERIVLNITDLDIYKSNSCRSDYLEIRDGYWHKSPILGKFCGSGKVNELIRSTGSRMLLTYTTTFRQASMRGFAANYEAICGGDMNLESGGRLESPNYPVDYLPNKECIWRITVPKDYQVALKFQSFEVENHDNCVYDYVEVRDGGSADSRLIGVFCGYKIPPDMKSTSNKLFVKFVSDGSVQKAGFSATFMKEVDECEHMDHGCEHECINTLGGYECACYIGYELHSDKKSCENACGGQLDTPNGTILSPSFPKEYPIMKECVWEIVALPQHKITLNFTHFDLEGNTFYQASECEYDYVAVLSKSPDGTLHKHGSYCGYTVPAPITSEWNILRVVFKSDKTIQKTGFAAVYFTDIDECAVNNGGCQQECKNTVGSYVCSCRNGYTLHDNGHDCKESGCKHEIFTPHGQILSPNYPDYYPPKKDCIWHFTTTPGHRIRLVFNVFDIEPHQECAYDHIVIYDGNSPDSHTLGRFCGAKIPHPISSSSNQMYMVFNTDTSVQRKGFFASHSTACGGRLKATEVKNHFYSHIKFGSGMYDNGADCEWTIVADSGQNVQLKFLSFELEEEKMCSYDYVEVYGGLDDESGPLHGKYCGNANPPEIISMHEALMVRFRSDDTVGFKGFSAAYVAIKSNDDVLTTDEEGSDSSDIIPFPGSLKTVFIKQGEDMDEEEEDDDIDYEIYPNRPANSKVHVAVHNEIRSSQAID</sequence>
<dbReference type="SMART" id="SM00235">
    <property type="entry name" value="ZnMc"/>
    <property type="match status" value="1"/>
</dbReference>
<comment type="cofactor">
    <cofactor evidence="15 16">
        <name>Zn(2+)</name>
        <dbReference type="ChEBI" id="CHEBI:29105"/>
    </cofactor>
    <text evidence="15 16">Binds 1 zinc ion per subunit.</text>
</comment>
<dbReference type="InterPro" id="IPR001881">
    <property type="entry name" value="EGF-like_Ca-bd_dom"/>
</dbReference>
<evidence type="ECO:0000313" key="19">
    <source>
        <dbReference type="Proteomes" id="UP000075840"/>
    </source>
</evidence>
<keyword evidence="4 15" id="KW-0479">Metal-binding</keyword>
<evidence type="ECO:0000256" key="3">
    <source>
        <dbReference type="ARBA" id="ARBA00022670"/>
    </source>
</evidence>
<dbReference type="Gene3D" id="2.60.120.290">
    <property type="entry name" value="Spermadhesin, CUB domain"/>
    <property type="match status" value="5"/>
</dbReference>
<feature type="region of interest" description="Disordered" evidence="17">
    <location>
        <begin position="221"/>
        <end position="248"/>
    </location>
</feature>
<dbReference type="Gene3D" id="2.10.25.10">
    <property type="entry name" value="Laminin"/>
    <property type="match status" value="2"/>
</dbReference>
<feature type="disulfide bond" evidence="15">
    <location>
        <begin position="696"/>
        <end position="697"/>
    </location>
</feature>